<name>A0AAP0H5P2_9ASTR</name>
<evidence type="ECO:0000256" key="1">
    <source>
        <dbReference type="ARBA" id="ARBA00000382"/>
    </source>
</evidence>
<proteinExistence type="inferred from homology"/>
<feature type="transmembrane region" description="Helical" evidence="8">
    <location>
        <begin position="34"/>
        <end position="51"/>
    </location>
</feature>
<evidence type="ECO:0000256" key="4">
    <source>
        <dbReference type="ARBA" id="ARBA00022729"/>
    </source>
</evidence>
<evidence type="ECO:0000256" key="8">
    <source>
        <dbReference type="SAM" id="Phobius"/>
    </source>
</evidence>
<evidence type="ECO:0000313" key="10">
    <source>
        <dbReference type="Proteomes" id="UP001408789"/>
    </source>
</evidence>
<dbReference type="EMBL" id="JBCNJP010000010">
    <property type="protein sequence ID" value="KAK9072672.1"/>
    <property type="molecule type" value="Genomic_DNA"/>
</dbReference>
<dbReference type="Pfam" id="PF00332">
    <property type="entry name" value="Glyco_hydro_17"/>
    <property type="match status" value="1"/>
</dbReference>
<dbReference type="GO" id="GO:0042973">
    <property type="term" value="F:glucan endo-1,3-beta-D-glucosidase activity"/>
    <property type="evidence" value="ECO:0007669"/>
    <property type="project" value="UniProtKB-EC"/>
</dbReference>
<dbReference type="InterPro" id="IPR000490">
    <property type="entry name" value="Glyco_hydro_17"/>
</dbReference>
<accession>A0AAP0H5P2</accession>
<dbReference type="SUPFAM" id="SSF51445">
    <property type="entry name" value="(Trans)glycosidases"/>
    <property type="match status" value="1"/>
</dbReference>
<dbReference type="Proteomes" id="UP001408789">
    <property type="component" value="Unassembled WGS sequence"/>
</dbReference>
<dbReference type="GO" id="GO:0005975">
    <property type="term" value="P:carbohydrate metabolic process"/>
    <property type="evidence" value="ECO:0007669"/>
    <property type="project" value="InterPro"/>
</dbReference>
<gene>
    <name evidence="9" type="ORF">SSX86_009107</name>
</gene>
<evidence type="ECO:0000256" key="7">
    <source>
        <dbReference type="RuleBase" id="RU004335"/>
    </source>
</evidence>
<dbReference type="InterPro" id="IPR017853">
    <property type="entry name" value="GH"/>
</dbReference>
<keyword evidence="8" id="KW-1133">Transmembrane helix</keyword>
<evidence type="ECO:0000313" key="9">
    <source>
        <dbReference type="EMBL" id="KAK9072672.1"/>
    </source>
</evidence>
<dbReference type="AlphaFoldDB" id="A0AAP0H5P2"/>
<keyword evidence="8" id="KW-0472">Membrane</keyword>
<comment type="similarity">
    <text evidence="2 7">Belongs to the glycosyl hydrolase 17 family.</text>
</comment>
<keyword evidence="10" id="KW-1185">Reference proteome</keyword>
<evidence type="ECO:0000256" key="5">
    <source>
        <dbReference type="ARBA" id="ARBA00022801"/>
    </source>
</evidence>
<evidence type="ECO:0000256" key="2">
    <source>
        <dbReference type="ARBA" id="ARBA00008773"/>
    </source>
</evidence>
<keyword evidence="4" id="KW-0732">Signal</keyword>
<dbReference type="Gene3D" id="3.20.20.80">
    <property type="entry name" value="Glycosidases"/>
    <property type="match status" value="1"/>
</dbReference>
<dbReference type="FunFam" id="3.20.20.80:FF:000005">
    <property type="entry name" value="Glucan endo-1,3-beta-glucosidase 14"/>
    <property type="match status" value="1"/>
</dbReference>
<dbReference type="EC" id="3.2.1.39" evidence="3"/>
<comment type="catalytic activity">
    <reaction evidence="1">
        <text>Hydrolysis of (1-&gt;3)-beta-D-glucosidic linkages in (1-&gt;3)-beta-D-glucans.</text>
        <dbReference type="EC" id="3.2.1.39"/>
    </reaction>
</comment>
<dbReference type="InterPro" id="IPR044965">
    <property type="entry name" value="Glyco_hydro_17_plant"/>
</dbReference>
<protein>
    <recommendedName>
        <fullName evidence="3">glucan endo-1,3-beta-D-glucosidase</fullName>
        <ecNumber evidence="3">3.2.1.39</ecNumber>
    </recommendedName>
</protein>
<keyword evidence="6" id="KW-0326">Glycosidase</keyword>
<reference evidence="9 10" key="1">
    <citation type="submission" date="2024-04" db="EMBL/GenBank/DDBJ databases">
        <title>The reference genome of an endangered Asteraceae, Deinandra increscens subsp. villosa, native to the Central Coast of California.</title>
        <authorList>
            <person name="Guilliams M."/>
            <person name="Hasenstab-Lehman K."/>
            <person name="Meyer R."/>
            <person name="Mcevoy S."/>
        </authorList>
    </citation>
    <scope>NUCLEOTIDE SEQUENCE [LARGE SCALE GENOMIC DNA]</scope>
    <source>
        <tissue evidence="9">Leaf</tissue>
    </source>
</reference>
<keyword evidence="8" id="KW-0812">Transmembrane</keyword>
<dbReference type="PANTHER" id="PTHR32227">
    <property type="entry name" value="GLUCAN ENDO-1,3-BETA-GLUCOSIDASE BG1-RELATED-RELATED"/>
    <property type="match status" value="1"/>
</dbReference>
<sequence length="414" mass="46234">MKTERNHKLNNFKLHRGHFLRQRSTAEGGESCKFLFPMAAVLSTLLLLLIFSRSFLGTFSLGVGINYGQIANNLPSPSRVSILLGSLNISRVKLYDADPNVLTAFANTNVEFIIGLGNEYLQKMQDPQEAQIWIQQKVQPYISQTRITCITVGNEVLGGQDYQLPQYLVPAMKAMHQALVTLGLNSQVIVTTAHSLQILKTSFPPSNGAFRDDLIQYIQPILSFHATYNSPFLINAYPYFAYKNDPKNVQIEYLLFEPNSGSVDPNTNLKYDNMLYAQIDAVYSGIKALGHSDVQVRISETGWPSKGDVDEPGATVENAGIYNRNLLQRMQDGQGTPAHPSQRIDIYVFALFNENMKPGPTSERNYGLYYPDGSPVYNLGVQGYLPRIDYSSSAKYALSIFRVLVLIIGSLFFS</sequence>
<evidence type="ECO:0000256" key="3">
    <source>
        <dbReference type="ARBA" id="ARBA00012780"/>
    </source>
</evidence>
<comment type="caution">
    <text evidence="9">The sequence shown here is derived from an EMBL/GenBank/DDBJ whole genome shotgun (WGS) entry which is preliminary data.</text>
</comment>
<organism evidence="9 10">
    <name type="scientific">Deinandra increscens subsp. villosa</name>
    <dbReference type="NCBI Taxonomy" id="3103831"/>
    <lineage>
        <taxon>Eukaryota</taxon>
        <taxon>Viridiplantae</taxon>
        <taxon>Streptophyta</taxon>
        <taxon>Embryophyta</taxon>
        <taxon>Tracheophyta</taxon>
        <taxon>Spermatophyta</taxon>
        <taxon>Magnoliopsida</taxon>
        <taxon>eudicotyledons</taxon>
        <taxon>Gunneridae</taxon>
        <taxon>Pentapetalae</taxon>
        <taxon>asterids</taxon>
        <taxon>campanulids</taxon>
        <taxon>Asterales</taxon>
        <taxon>Asteraceae</taxon>
        <taxon>Asteroideae</taxon>
        <taxon>Heliantheae alliance</taxon>
        <taxon>Madieae</taxon>
        <taxon>Madiinae</taxon>
        <taxon>Deinandra</taxon>
    </lineage>
</organism>
<evidence type="ECO:0000256" key="6">
    <source>
        <dbReference type="ARBA" id="ARBA00023295"/>
    </source>
</evidence>
<keyword evidence="5" id="KW-0378">Hydrolase</keyword>